<organism evidence="2 3">
    <name type="scientific">Eiseniibacteriota bacterium</name>
    <dbReference type="NCBI Taxonomy" id="2212470"/>
    <lineage>
        <taxon>Bacteria</taxon>
        <taxon>Candidatus Eiseniibacteriota</taxon>
    </lineage>
</organism>
<evidence type="ECO:0000313" key="2">
    <source>
        <dbReference type="EMBL" id="NOT34130.1"/>
    </source>
</evidence>
<accession>A0A849SRX2</accession>
<feature type="transmembrane region" description="Helical" evidence="1">
    <location>
        <begin position="55"/>
        <end position="78"/>
    </location>
</feature>
<protein>
    <submittedName>
        <fullName evidence="2">Uncharacterized protein</fullName>
    </submittedName>
</protein>
<evidence type="ECO:0000313" key="3">
    <source>
        <dbReference type="Proteomes" id="UP000580839"/>
    </source>
</evidence>
<gene>
    <name evidence="2" type="ORF">HOP12_08180</name>
</gene>
<comment type="caution">
    <text evidence="2">The sequence shown here is derived from an EMBL/GenBank/DDBJ whole genome shotgun (WGS) entry which is preliminary data.</text>
</comment>
<keyword evidence="1" id="KW-0472">Membrane</keyword>
<evidence type="ECO:0000256" key="1">
    <source>
        <dbReference type="SAM" id="Phobius"/>
    </source>
</evidence>
<dbReference type="EMBL" id="JABFRW010000095">
    <property type="protein sequence ID" value="NOT34130.1"/>
    <property type="molecule type" value="Genomic_DNA"/>
</dbReference>
<dbReference type="Proteomes" id="UP000580839">
    <property type="component" value="Unassembled WGS sequence"/>
</dbReference>
<sequence>MLRAAQCVYCGQRLEPKIAPVSAGNIFAPPDSAIPADILMALEPGSRPSGSKKLWVLRIGTALAVLSLLMIVVALFGAKK</sequence>
<reference evidence="2 3" key="1">
    <citation type="submission" date="2020-04" db="EMBL/GenBank/DDBJ databases">
        <title>Metagenomic profiling of ammonia- and methane-oxidizing microorganisms in a Dutch drinking water treatment plant.</title>
        <authorList>
            <person name="Poghosyan L."/>
            <person name="Leucker S."/>
        </authorList>
    </citation>
    <scope>NUCLEOTIDE SEQUENCE [LARGE SCALE GENOMIC DNA]</scope>
    <source>
        <strain evidence="2">S-RSF-IL-03</strain>
    </source>
</reference>
<proteinExistence type="predicted"/>
<keyword evidence="1" id="KW-0812">Transmembrane</keyword>
<keyword evidence="1" id="KW-1133">Transmembrane helix</keyword>
<dbReference type="AlphaFoldDB" id="A0A849SRX2"/>
<name>A0A849SRX2_UNCEI</name>